<name>S2KFY3_MUCC1</name>
<dbReference type="AlphaFoldDB" id="S2KFY3"/>
<feature type="region of interest" description="Disordered" evidence="1">
    <location>
        <begin position="164"/>
        <end position="197"/>
    </location>
</feature>
<accession>S2KFY3</accession>
<dbReference type="OMA" id="WRRLNNY"/>
<dbReference type="InParanoid" id="S2KFY3"/>
<evidence type="ECO:0000313" key="2">
    <source>
        <dbReference type="EMBL" id="EPB91295.1"/>
    </source>
</evidence>
<evidence type="ECO:0000313" key="3">
    <source>
        <dbReference type="Proteomes" id="UP000014254"/>
    </source>
</evidence>
<sequence length="223" mass="25018">MSHLHHQISLNFQAWTLEPAQDSFSKNLLDHFDQKMNQSQSPPSLAMDQSDINMSDTTFEEDDERNFSSIASSQHLNDINRTSTYTSTSSLKIKEHENPSTSAAAVVAAARAASKQSSLLDSDSCCSSAALSTIQQPQPQRKQNILKKSSMYFSEKISKKKSTLFSKPSATTTTTSTAARDRLNQKRRSSPGITIKPQESANVKFTPWWRRLNNYFIPRDEAH</sequence>
<dbReference type="EMBL" id="KE123910">
    <property type="protein sequence ID" value="EPB91295.1"/>
    <property type="molecule type" value="Genomic_DNA"/>
</dbReference>
<dbReference type="Proteomes" id="UP000014254">
    <property type="component" value="Unassembled WGS sequence"/>
</dbReference>
<reference evidence="3" key="1">
    <citation type="submission" date="2013-05" db="EMBL/GenBank/DDBJ databases">
        <title>The Genome sequence of Mucor circinelloides f. circinelloides 1006PhL.</title>
        <authorList>
            <consortium name="The Broad Institute Genomics Platform"/>
            <person name="Cuomo C."/>
            <person name="Earl A."/>
            <person name="Findley K."/>
            <person name="Lee S.C."/>
            <person name="Walker B."/>
            <person name="Young S."/>
            <person name="Zeng Q."/>
            <person name="Gargeya S."/>
            <person name="Fitzgerald M."/>
            <person name="Haas B."/>
            <person name="Abouelleil A."/>
            <person name="Allen A.W."/>
            <person name="Alvarado L."/>
            <person name="Arachchi H.M."/>
            <person name="Berlin A.M."/>
            <person name="Chapman S.B."/>
            <person name="Gainer-Dewar J."/>
            <person name="Goldberg J."/>
            <person name="Griggs A."/>
            <person name="Gujja S."/>
            <person name="Hansen M."/>
            <person name="Howarth C."/>
            <person name="Imamovic A."/>
            <person name="Ireland A."/>
            <person name="Larimer J."/>
            <person name="McCowan C."/>
            <person name="Murphy C."/>
            <person name="Pearson M."/>
            <person name="Poon T.W."/>
            <person name="Priest M."/>
            <person name="Roberts A."/>
            <person name="Saif S."/>
            <person name="Shea T."/>
            <person name="Sisk P."/>
            <person name="Sykes S."/>
            <person name="Wortman J."/>
            <person name="Nusbaum C."/>
            <person name="Birren B."/>
        </authorList>
    </citation>
    <scope>NUCLEOTIDE SEQUENCE [LARGE SCALE GENOMIC DNA]</scope>
    <source>
        <strain evidence="3">1006PhL</strain>
    </source>
</reference>
<dbReference type="OrthoDB" id="2283635at2759"/>
<gene>
    <name evidence="2" type="ORF">HMPREF1544_01811</name>
</gene>
<protein>
    <submittedName>
        <fullName evidence="2">Uncharacterized protein</fullName>
    </submittedName>
</protein>
<evidence type="ECO:0000256" key="1">
    <source>
        <dbReference type="SAM" id="MobiDB-lite"/>
    </source>
</evidence>
<keyword evidence="3" id="KW-1185">Reference proteome</keyword>
<feature type="compositionally biased region" description="Low complexity" evidence="1">
    <location>
        <begin position="169"/>
        <end position="178"/>
    </location>
</feature>
<proteinExistence type="predicted"/>
<organism evidence="2 3">
    <name type="scientific">Mucor circinelloides f. circinelloides (strain 1006PhL)</name>
    <name type="common">Mucormycosis agent</name>
    <name type="synonym">Calyptromyces circinelloides</name>
    <dbReference type="NCBI Taxonomy" id="1220926"/>
    <lineage>
        <taxon>Eukaryota</taxon>
        <taxon>Fungi</taxon>
        <taxon>Fungi incertae sedis</taxon>
        <taxon>Mucoromycota</taxon>
        <taxon>Mucoromycotina</taxon>
        <taxon>Mucoromycetes</taxon>
        <taxon>Mucorales</taxon>
        <taxon>Mucorineae</taxon>
        <taxon>Mucoraceae</taxon>
        <taxon>Mucor</taxon>
    </lineage>
</organism>
<dbReference type="VEuPathDB" id="FungiDB:HMPREF1544_01811"/>